<sequence length="73" mass="8031">MAKYTGKQSVLDEALGGYADCGFKLAEPNDHVLLLFFKDKQIATYNQTTTTYEILQEGCKTYLTSISGAFNGP</sequence>
<protein>
    <submittedName>
        <fullName evidence="1">Uncharacterized protein</fullName>
    </submittedName>
</protein>
<name>A0A0F8YRR7_9ZZZZ</name>
<comment type="caution">
    <text evidence="1">The sequence shown here is derived from an EMBL/GenBank/DDBJ whole genome shotgun (WGS) entry which is preliminary data.</text>
</comment>
<dbReference type="EMBL" id="LAZR01051924">
    <property type="protein sequence ID" value="KKK84102.1"/>
    <property type="molecule type" value="Genomic_DNA"/>
</dbReference>
<reference evidence="1" key="1">
    <citation type="journal article" date="2015" name="Nature">
        <title>Complex archaea that bridge the gap between prokaryotes and eukaryotes.</title>
        <authorList>
            <person name="Spang A."/>
            <person name="Saw J.H."/>
            <person name="Jorgensen S.L."/>
            <person name="Zaremba-Niedzwiedzka K."/>
            <person name="Martijn J."/>
            <person name="Lind A.E."/>
            <person name="van Eijk R."/>
            <person name="Schleper C."/>
            <person name="Guy L."/>
            <person name="Ettema T.J."/>
        </authorList>
    </citation>
    <scope>NUCLEOTIDE SEQUENCE</scope>
</reference>
<accession>A0A0F8YRR7</accession>
<gene>
    <name evidence="1" type="ORF">LCGC14_2786740</name>
</gene>
<evidence type="ECO:0000313" key="1">
    <source>
        <dbReference type="EMBL" id="KKK84102.1"/>
    </source>
</evidence>
<proteinExistence type="predicted"/>
<dbReference type="AlphaFoldDB" id="A0A0F8YRR7"/>
<organism evidence="1">
    <name type="scientific">marine sediment metagenome</name>
    <dbReference type="NCBI Taxonomy" id="412755"/>
    <lineage>
        <taxon>unclassified sequences</taxon>
        <taxon>metagenomes</taxon>
        <taxon>ecological metagenomes</taxon>
    </lineage>
</organism>